<protein>
    <recommendedName>
        <fullName evidence="2">CxC2-like cysteine cluster KDZ transposase-associated domain-containing protein</fullName>
    </recommendedName>
</protein>
<feature type="region of interest" description="Disordered" evidence="1">
    <location>
        <begin position="1062"/>
        <end position="1101"/>
    </location>
</feature>
<gene>
    <name evidence="3" type="ORF">CVT24_008805</name>
</gene>
<dbReference type="InterPro" id="IPR041457">
    <property type="entry name" value="CxC2_KDZ-assoc"/>
</dbReference>
<dbReference type="Pfam" id="PF18758">
    <property type="entry name" value="KDZ"/>
    <property type="match status" value="1"/>
</dbReference>
<organism evidence="3 4">
    <name type="scientific">Panaeolus cyanescens</name>
    <dbReference type="NCBI Taxonomy" id="181874"/>
    <lineage>
        <taxon>Eukaryota</taxon>
        <taxon>Fungi</taxon>
        <taxon>Dikarya</taxon>
        <taxon>Basidiomycota</taxon>
        <taxon>Agaricomycotina</taxon>
        <taxon>Agaricomycetes</taxon>
        <taxon>Agaricomycetidae</taxon>
        <taxon>Agaricales</taxon>
        <taxon>Agaricineae</taxon>
        <taxon>Galeropsidaceae</taxon>
        <taxon>Panaeolus</taxon>
    </lineage>
</organism>
<dbReference type="Pfam" id="PF18803">
    <property type="entry name" value="CxC2"/>
    <property type="match status" value="1"/>
</dbReference>
<feature type="region of interest" description="Disordered" evidence="1">
    <location>
        <begin position="89"/>
        <end position="116"/>
    </location>
</feature>
<feature type="compositionally biased region" description="Basic residues" evidence="1">
    <location>
        <begin position="107"/>
        <end position="116"/>
    </location>
</feature>
<accession>A0A409WCV3</accession>
<feature type="compositionally biased region" description="Acidic residues" evidence="1">
    <location>
        <begin position="1071"/>
        <end position="1101"/>
    </location>
</feature>
<dbReference type="STRING" id="181874.A0A409WCV3"/>
<dbReference type="Proteomes" id="UP000284842">
    <property type="component" value="Unassembled WGS sequence"/>
</dbReference>
<evidence type="ECO:0000313" key="3">
    <source>
        <dbReference type="EMBL" id="PPQ76365.1"/>
    </source>
</evidence>
<dbReference type="AlphaFoldDB" id="A0A409WCV3"/>
<keyword evidence="4" id="KW-1185">Reference proteome</keyword>
<dbReference type="InterPro" id="IPR040521">
    <property type="entry name" value="KDZ"/>
</dbReference>
<feature type="domain" description="CxC2-like cysteine cluster KDZ transposase-associated" evidence="2">
    <location>
        <begin position="209"/>
        <end position="314"/>
    </location>
</feature>
<dbReference type="OrthoDB" id="2682806at2759"/>
<proteinExistence type="predicted"/>
<sequence>MPPKSKTNNGRVYITDLPHDDEDFRGVQIRDTIQVRQGQLQGIAATSGGRVDVDSTQWKKATSWGPEDNTEYALDPKGGQLYDEAVSDDLDLGNNAGEKGSGEKDKGKLRKNPRSKISKRPHVVWKELYRSRYLDELCRHSGRGDFRKVEICPDCVSRGAQSPGAAAYRCESCFLGDLVCQDCCVRRHKKLPFHRIERWNGTHFTPVSLKSLGLRIQLNHINMTCSVPIPCHFNMVVIHTNGIHDVAFDYCGCERAESHYVQLLRRRIFPSSQYVIQTCATFEVLDLLHKLSLTTKCGGYDLYRGLEKLTDSTGLNTPKSKYRPLLRMSIQYRHMQMLKWGGRAHDESGPEGTKPGELALSCMSCAHPGINLPDDWEKAPPEEQFLYMLFACMDANFRLKNQLVSNHDQDPGLGSGMAFMIDRKEYEKYVRGQATNDDISTCVGFQAIAQANTRFSKGLRYTGVGGVFCGRSEMILPQGIGNLHKGERYSNMDYIFASATKELLSLSIILISYDIACQWFKNLYSPIPKLHEPMHNQTENHQQYSLNFIPGAGFSDLETPERVWSGHNALGNSTKTQGPGSRLDNLDDHFNWWNWLKYISMGTTLMRRYRAALADRNLQAEAHKGLSDNLEPAVVKEWEALCESWEKAAYPKDGVPNPYVAETYHYTEGDARNELAKDEEQRVKEGGKVIHKTAANTFVIMALDIETAQRRLKALAKELPSTATTRQQSGLTEQRTQLLTRIQTWELLLPLYIPGLLQYQTDLAKKNGPIAEAEHPEDRKIWLPSHLPADKRKEMCFEGLTEIEEKMRTAQCYAALDALRHCLRVKSRLYFQKQKNVRGQRDGTRSRAVIDRVHAKAVMAGTKYRWARAAKLKLTGPGDWEKVLQPLEDRDIRSYREAERVRPKQGRRGTLEDGVVDWEVVPSESDVSFGLEAERDKRDGTGETRRTFSWIWLMPRKPDASDKDDEILRVEWAKSRARAARAKEEVMLLKEEMRRSIEYLGWKSRWWLKRAGSRRVDDKSLMEGLRAIAMKQSKLQTDLQVSFKALWEAPLGEFSSLQLIGGDEAGAADLPDAEESEEEAEEVSLKENEEEEEEEEEEEGP</sequence>
<dbReference type="InParanoid" id="A0A409WCV3"/>
<evidence type="ECO:0000259" key="2">
    <source>
        <dbReference type="Pfam" id="PF18803"/>
    </source>
</evidence>
<evidence type="ECO:0000313" key="4">
    <source>
        <dbReference type="Proteomes" id="UP000284842"/>
    </source>
</evidence>
<comment type="caution">
    <text evidence="3">The sequence shown here is derived from an EMBL/GenBank/DDBJ whole genome shotgun (WGS) entry which is preliminary data.</text>
</comment>
<evidence type="ECO:0000256" key="1">
    <source>
        <dbReference type="SAM" id="MobiDB-lite"/>
    </source>
</evidence>
<reference evidence="3 4" key="1">
    <citation type="journal article" date="2018" name="Evol. Lett.">
        <title>Horizontal gene cluster transfer increased hallucinogenic mushroom diversity.</title>
        <authorList>
            <person name="Reynolds H.T."/>
            <person name="Vijayakumar V."/>
            <person name="Gluck-Thaler E."/>
            <person name="Korotkin H.B."/>
            <person name="Matheny P.B."/>
            <person name="Slot J.C."/>
        </authorList>
    </citation>
    <scope>NUCLEOTIDE SEQUENCE [LARGE SCALE GENOMIC DNA]</scope>
    <source>
        <strain evidence="3 4">2629</strain>
    </source>
</reference>
<name>A0A409WCV3_9AGAR</name>
<dbReference type="EMBL" id="NHTK01005580">
    <property type="protein sequence ID" value="PPQ76365.1"/>
    <property type="molecule type" value="Genomic_DNA"/>
</dbReference>